<feature type="compositionally biased region" description="Basic and acidic residues" evidence="1">
    <location>
        <begin position="181"/>
        <end position="194"/>
    </location>
</feature>
<organism evidence="2 3">
    <name type="scientific">Byssothecium circinans</name>
    <dbReference type="NCBI Taxonomy" id="147558"/>
    <lineage>
        <taxon>Eukaryota</taxon>
        <taxon>Fungi</taxon>
        <taxon>Dikarya</taxon>
        <taxon>Ascomycota</taxon>
        <taxon>Pezizomycotina</taxon>
        <taxon>Dothideomycetes</taxon>
        <taxon>Pleosporomycetidae</taxon>
        <taxon>Pleosporales</taxon>
        <taxon>Massarineae</taxon>
        <taxon>Massarinaceae</taxon>
        <taxon>Byssothecium</taxon>
    </lineage>
</organism>
<feature type="compositionally biased region" description="Polar residues" evidence="1">
    <location>
        <begin position="730"/>
        <end position="765"/>
    </location>
</feature>
<keyword evidence="3" id="KW-1185">Reference proteome</keyword>
<feature type="compositionally biased region" description="Polar residues" evidence="1">
    <location>
        <begin position="361"/>
        <end position="381"/>
    </location>
</feature>
<feature type="compositionally biased region" description="Low complexity" evidence="1">
    <location>
        <begin position="310"/>
        <end position="331"/>
    </location>
</feature>
<dbReference type="Proteomes" id="UP000800035">
    <property type="component" value="Unassembled WGS sequence"/>
</dbReference>
<feature type="compositionally biased region" description="Acidic residues" evidence="1">
    <location>
        <begin position="957"/>
        <end position="968"/>
    </location>
</feature>
<dbReference type="OrthoDB" id="73788at2759"/>
<feature type="compositionally biased region" description="Basic residues" evidence="1">
    <location>
        <begin position="124"/>
        <end position="140"/>
    </location>
</feature>
<evidence type="ECO:0000256" key="1">
    <source>
        <dbReference type="SAM" id="MobiDB-lite"/>
    </source>
</evidence>
<sequence length="968" mass="106566">MPANTRTSNKKVNFKAYYSKKIPKQTYFPHRRKVVRRPDPDDDAAEQQLTFVPENMTRSEDSDKENREDATDTEEVGVVIVDEREQPEEVQQRGKTVAKRGKKRTSDVVQEDADEEVDYVQLAPKRRKKAAAPKKKRRSTARVQSESENENEGSSSPADSQVETDLKGRRRRQSTMTQMVEGRRPQPRVKEPKFKPAKKVARKSRSGKGTKDQKKDVKQRTLTQMVPGINTSFEISSDDSEIEVVGQEVEERESRVYNYATTQQLIERGILLPDDVDTDAEAHEEGHPTEAGSRQDVQGQDDIDETREGSPIIQPRSSQQTSSRQSTTTTTNTAPHSIRSSAQSRFGLLATPERRRIREIPSSQSPAESLISTQHTPNRSGRSPLLRRSANRSSVADTPSKRKQVTFQEPTQEQRPPRRSLKRFASTILDSEDEDEVLENDDGPHGNGGIGTQAQAPIQELGKSVKGADVAPDTQAALAEIGQACEIRDAKDATVDKETSQDLGMPQVEDDRSREQGVPRNSPKAHQAVESTEGIEVPPDNYEASQQRKEPPATPRAQAVIDPSHGSPSPQYLSAHAGIKREPSEAVNMSALPIPLTPTSHQMPQIEHARVPEATPTKPQRKSPFAERPPATPPQERRVLQDTFPSSPMIIGDSDEEDVEESPPTPPSASLGTQKTAHKPSQRPNLPVNDGPIEVTKPHHVSLDEENTQLPHSPHVPTKDGDIEVPCSPSPAQQDEQESQLSHLHSAAAEQQLQSEYASYSQFSPNGPPPSSMYVGHEPGFSYQSTPYPPRPRWPPTDHFVHSGDISQATTVMDPTQTQLPNADSQQEQEQVQDLPLVANTPQKGTTKQGTESRATTTSPIRIPSSSQPVFNSSPARPPPLVIPSSYPSPGKMNVYLEGGVDEGEDDWSSPLIMRGDGVGDSGRGKGYSQWLGDGGEHASYEDFSIPAPPPMVRGGEDDEGEEGDEEL</sequence>
<feature type="compositionally biased region" description="Gly residues" evidence="1">
    <location>
        <begin position="917"/>
        <end position="926"/>
    </location>
</feature>
<feature type="compositionally biased region" description="Basic and acidic residues" evidence="1">
    <location>
        <begin position="486"/>
        <end position="500"/>
    </location>
</feature>
<protein>
    <submittedName>
        <fullName evidence="2">Uncharacterized protein</fullName>
    </submittedName>
</protein>
<feature type="compositionally biased region" description="Polar residues" evidence="1">
    <location>
        <begin position="405"/>
        <end position="414"/>
    </location>
</feature>
<feature type="compositionally biased region" description="Polar residues" evidence="1">
    <location>
        <begin position="805"/>
        <end position="832"/>
    </location>
</feature>
<feature type="compositionally biased region" description="Basic and acidic residues" evidence="1">
    <location>
        <begin position="209"/>
        <end position="219"/>
    </location>
</feature>
<accession>A0A6A5TYW6</accession>
<name>A0A6A5TYW6_9PLEO</name>
<feature type="compositionally biased region" description="Low complexity" evidence="1">
    <location>
        <begin position="856"/>
        <end position="867"/>
    </location>
</feature>
<feature type="compositionally biased region" description="Polar residues" evidence="1">
    <location>
        <begin position="840"/>
        <end position="855"/>
    </location>
</feature>
<feature type="compositionally biased region" description="Basic and acidic residues" evidence="1">
    <location>
        <begin position="57"/>
        <end position="70"/>
    </location>
</feature>
<feature type="compositionally biased region" description="Polar residues" evidence="1">
    <location>
        <begin position="332"/>
        <end position="344"/>
    </location>
</feature>
<proteinExistence type="predicted"/>
<evidence type="ECO:0000313" key="2">
    <source>
        <dbReference type="EMBL" id="KAF1956909.1"/>
    </source>
</evidence>
<feature type="region of interest" description="Disordered" evidence="1">
    <location>
        <begin position="485"/>
        <end position="968"/>
    </location>
</feature>
<reference evidence="2" key="1">
    <citation type="journal article" date="2020" name="Stud. Mycol.">
        <title>101 Dothideomycetes genomes: a test case for predicting lifestyles and emergence of pathogens.</title>
        <authorList>
            <person name="Haridas S."/>
            <person name="Albert R."/>
            <person name="Binder M."/>
            <person name="Bloem J."/>
            <person name="Labutti K."/>
            <person name="Salamov A."/>
            <person name="Andreopoulos B."/>
            <person name="Baker S."/>
            <person name="Barry K."/>
            <person name="Bills G."/>
            <person name="Bluhm B."/>
            <person name="Cannon C."/>
            <person name="Castanera R."/>
            <person name="Culley D."/>
            <person name="Daum C."/>
            <person name="Ezra D."/>
            <person name="Gonzalez J."/>
            <person name="Henrissat B."/>
            <person name="Kuo A."/>
            <person name="Liang C."/>
            <person name="Lipzen A."/>
            <person name="Lutzoni F."/>
            <person name="Magnuson J."/>
            <person name="Mondo S."/>
            <person name="Nolan M."/>
            <person name="Ohm R."/>
            <person name="Pangilinan J."/>
            <person name="Park H.-J."/>
            <person name="Ramirez L."/>
            <person name="Alfaro M."/>
            <person name="Sun H."/>
            <person name="Tritt A."/>
            <person name="Yoshinaga Y."/>
            <person name="Zwiers L.-H."/>
            <person name="Turgeon B."/>
            <person name="Goodwin S."/>
            <person name="Spatafora J."/>
            <person name="Crous P."/>
            <person name="Grigoriev I."/>
        </authorList>
    </citation>
    <scope>NUCLEOTIDE SEQUENCE</scope>
    <source>
        <strain evidence="2">CBS 675.92</strain>
    </source>
</reference>
<dbReference type="AlphaFoldDB" id="A0A6A5TYW6"/>
<feature type="compositionally biased region" description="Basic residues" evidence="1">
    <location>
        <begin position="195"/>
        <end position="208"/>
    </location>
</feature>
<feature type="region of interest" description="Disordered" evidence="1">
    <location>
        <begin position="25"/>
        <end position="467"/>
    </location>
</feature>
<dbReference type="EMBL" id="ML976990">
    <property type="protein sequence ID" value="KAF1956909.1"/>
    <property type="molecule type" value="Genomic_DNA"/>
</dbReference>
<evidence type="ECO:0000313" key="3">
    <source>
        <dbReference type="Proteomes" id="UP000800035"/>
    </source>
</evidence>
<feature type="compositionally biased region" description="Acidic residues" evidence="1">
    <location>
        <begin position="109"/>
        <end position="118"/>
    </location>
</feature>
<feature type="compositionally biased region" description="Acidic residues" evidence="1">
    <location>
        <begin position="430"/>
        <end position="441"/>
    </location>
</feature>
<feature type="compositionally biased region" description="Polar residues" evidence="1">
    <location>
        <begin position="220"/>
        <end position="233"/>
    </location>
</feature>
<gene>
    <name evidence="2" type="ORF">CC80DRAFT_592935</name>
</gene>